<evidence type="ECO:0000313" key="3">
    <source>
        <dbReference type="EMBL" id="CAH4027940.1"/>
    </source>
</evidence>
<organism evidence="3 4">
    <name type="scientific">Pieris brassicae</name>
    <name type="common">White butterfly</name>
    <name type="synonym">Large white butterfly</name>
    <dbReference type="NCBI Taxonomy" id="7116"/>
    <lineage>
        <taxon>Eukaryota</taxon>
        <taxon>Metazoa</taxon>
        <taxon>Ecdysozoa</taxon>
        <taxon>Arthropoda</taxon>
        <taxon>Hexapoda</taxon>
        <taxon>Insecta</taxon>
        <taxon>Pterygota</taxon>
        <taxon>Neoptera</taxon>
        <taxon>Endopterygota</taxon>
        <taxon>Lepidoptera</taxon>
        <taxon>Glossata</taxon>
        <taxon>Ditrysia</taxon>
        <taxon>Papilionoidea</taxon>
        <taxon>Pieridae</taxon>
        <taxon>Pierinae</taxon>
        <taxon>Pieris</taxon>
    </lineage>
</organism>
<gene>
    <name evidence="3" type="ORF">PIBRA_LOCUS4965</name>
</gene>
<dbReference type="InterPro" id="IPR016036">
    <property type="entry name" value="Malonyl_transacylase_ACP-bd"/>
</dbReference>
<dbReference type="InterPro" id="IPR042104">
    <property type="entry name" value="PKS_dehydratase_sf"/>
</dbReference>
<dbReference type="SMART" id="SM00827">
    <property type="entry name" value="PKS_AT"/>
    <property type="match status" value="1"/>
</dbReference>
<dbReference type="InterPro" id="IPR032821">
    <property type="entry name" value="PKS_assoc"/>
</dbReference>
<dbReference type="Gene3D" id="3.40.47.10">
    <property type="match status" value="1"/>
</dbReference>
<dbReference type="Pfam" id="PF00107">
    <property type="entry name" value="ADH_zinc_N"/>
    <property type="match status" value="1"/>
</dbReference>
<dbReference type="CDD" id="cd00833">
    <property type="entry name" value="PKS"/>
    <property type="match status" value="1"/>
</dbReference>
<dbReference type="InterPro" id="IPR020841">
    <property type="entry name" value="PKS_Beta-ketoAc_synthase_dom"/>
</dbReference>
<dbReference type="Gene3D" id="3.10.129.110">
    <property type="entry name" value="Polyketide synthase dehydratase"/>
    <property type="match status" value="1"/>
</dbReference>
<dbReference type="InterPro" id="IPR011032">
    <property type="entry name" value="GroES-like_sf"/>
</dbReference>
<dbReference type="Gene3D" id="3.40.366.10">
    <property type="entry name" value="Malonyl-Coenzyme A Acyl Carrier Protein, domain 2"/>
    <property type="match status" value="1"/>
</dbReference>
<accession>A0A9P0T8V7</accession>
<dbReference type="Pfam" id="PF00109">
    <property type="entry name" value="ketoacyl-synt"/>
    <property type="match status" value="1"/>
</dbReference>
<dbReference type="InterPro" id="IPR036291">
    <property type="entry name" value="NAD(P)-bd_dom_sf"/>
</dbReference>
<dbReference type="InterPro" id="IPR001227">
    <property type="entry name" value="Ac_transferase_dom_sf"/>
</dbReference>
<comment type="caution">
    <text evidence="3">The sequence shown here is derived from an EMBL/GenBank/DDBJ whole genome shotgun (WGS) entry which is preliminary data.</text>
</comment>
<dbReference type="InterPro" id="IPR014043">
    <property type="entry name" value="Acyl_transferase_dom"/>
</dbReference>
<dbReference type="Gene3D" id="3.30.70.3290">
    <property type="match status" value="1"/>
</dbReference>
<dbReference type="EMBL" id="CALOZG010000005">
    <property type="protein sequence ID" value="CAH4027940.1"/>
    <property type="molecule type" value="Genomic_DNA"/>
</dbReference>
<dbReference type="Pfam" id="PF00698">
    <property type="entry name" value="Acyl_transf_1"/>
    <property type="match status" value="1"/>
</dbReference>
<dbReference type="GO" id="GO:0006633">
    <property type="term" value="P:fatty acid biosynthetic process"/>
    <property type="evidence" value="ECO:0007669"/>
    <property type="project" value="TreeGrafter"/>
</dbReference>
<protein>
    <recommendedName>
        <fullName evidence="2">Ketosynthase family 3 (KS3) domain-containing protein</fullName>
    </recommendedName>
</protein>
<keyword evidence="4" id="KW-1185">Reference proteome</keyword>
<dbReference type="SMART" id="SM00825">
    <property type="entry name" value="PKS_KS"/>
    <property type="match status" value="1"/>
</dbReference>
<dbReference type="PANTHER" id="PTHR43775">
    <property type="entry name" value="FATTY ACID SYNTHASE"/>
    <property type="match status" value="1"/>
</dbReference>
<dbReference type="Gene3D" id="3.40.50.720">
    <property type="entry name" value="NAD(P)-binding Rossmann-like Domain"/>
    <property type="match status" value="1"/>
</dbReference>
<dbReference type="InterPro" id="IPR020843">
    <property type="entry name" value="ER"/>
</dbReference>
<dbReference type="InterPro" id="IPR016039">
    <property type="entry name" value="Thiolase-like"/>
</dbReference>
<dbReference type="SUPFAM" id="SSF50129">
    <property type="entry name" value="GroES-like"/>
    <property type="match status" value="1"/>
</dbReference>
<dbReference type="InterPro" id="IPR013149">
    <property type="entry name" value="ADH-like_C"/>
</dbReference>
<dbReference type="SUPFAM" id="SSF53901">
    <property type="entry name" value="Thiolase-like"/>
    <property type="match status" value="2"/>
</dbReference>
<dbReference type="PROSITE" id="PS52004">
    <property type="entry name" value="KS3_2"/>
    <property type="match status" value="1"/>
</dbReference>
<dbReference type="InterPro" id="IPR050091">
    <property type="entry name" value="PKS_NRPS_Biosynth_Enz"/>
</dbReference>
<evidence type="ECO:0000259" key="2">
    <source>
        <dbReference type="PROSITE" id="PS52004"/>
    </source>
</evidence>
<dbReference type="Gene3D" id="3.40.50.1820">
    <property type="entry name" value="alpha/beta hydrolase"/>
    <property type="match status" value="1"/>
</dbReference>
<dbReference type="GO" id="GO:0016491">
    <property type="term" value="F:oxidoreductase activity"/>
    <property type="evidence" value="ECO:0007669"/>
    <property type="project" value="InterPro"/>
</dbReference>
<sequence length="2301" mass="256429">MRGLFDFQVPYSHQVCKMAPKPQEFAGTKKDENGVCPTGEEIVISGMSGLYPDCNNVMELSNVLYNKINPINNKDLRWDVNHPEVTDCTGKAPGLEYFDAQFFRVHYRLANCMDPMSRKILEQSYQAIYDAGISCEYFSGKKVGVYLGTCFSETEKTCFYVNTINGGFGIAGCSKAMFANRISYWLNSKGPSMVVDQACCSSSVALELAYQAIKRGDCEAALVGGSALCLHPHSFIHYGRIMSLSMDGKTRSFDQNGCGCAKSDAINVLLLQKSKDAIRVYAELVHVKSEFTSLVEGHEGPRYGFYRDPEHVANFLKEFYNEANVPPKDIEYVEAFGSGLVEADESELKAIDEVFCKDRPNPLPIGSVMSNIGYGEASSGVSSITKVLLGFERGEFAGNISLETPRNDVAAIRDGRIKVITDHSPTNHGYVAVNTFSVTGSNAHVLLKGRNKPKDLTRYKSSIPRLVTISARQDSALLKIFADLKSRTVDPEELALFHNIHQTPVAGHLGRGYLLLDTNEANETVALSEKCEYFDNAVRPLWFVYSGMGSQWAGMGTHLMRIPVFSAAIEKCRRVLEPKGVDIVSIITSPDKTIFDNILHSFVGIAAVQIGLTDVLHSIGIFPDKIIGHSVGELGCAYADGCFTAEEMILSAYSRGLVSVQTPFIRGSMAAVGLGFTEISKLCPPEIEVACHNASESSTISGPAEVMKEFVASLTAKNIFAKEVPCSNIAFHSRYIAEGGPALRQYLSEVIKDPKPRSERWLSTSVPESRWEEDLAKYSSAEYHTNNLLNPVLFEETSRNIPADAVLIEIAPHGLLQAILKRSLPESCKNIPLTRRGHLDNARFLLEAIGQLFMEGYNPKLQALYPKVEFPVSTGTPMLSHHVEWAHTESWILPLFKTEDLKNAAACKFIISVHDDEYNYLRGHVVKGMNTYPFAGALTCVWDTFSMVRGIRRRSESVRFRDVRFTVQPLISEQQTFILYVTIHRGTGRFEVYTKNTEIVTGYIIWNNVVGPDVTTADHEELSLTSDDIYKLLKTKDYNYCGDFRSISKASTSLSQAKISWNKNWVTLIDGLIQLNMLKKSHGSSELEFIRQIDLNVDKMPDYVSTLDAYVSEVLDVSRCSGVTFHNVRFCSRPASSESVSVKAYKFVPHFPKGQSNESSALAVFLQIVAENVNKSTINVLVVNEPDSKYSGLKSVVEQIPGVKVNLACIDKRDLLKLTNIDNQVDVLLLNDLSLDESLTKALHDILPRDFFIINKEFSEPKQRPASLYIPVSSHRVSNAQIQLISWRPNQSRSISSAVTVHSTEDLALLKSSLSLLPAGQNLLIVSTYPKVPGLSELVKQWSKASIGSNKKIYMIEINHKVSNEQCLNDLPPLNLTFNVLDHGIWGGKYYLPVERQVESKGNAILQISHVGDIDSLTWVETPEPTGPGINVKVHYSTLNSLDTKRSMGVVPIDFDTDLTFGMDFSGVTESGVRVMGLVKSGSVSTIVRAKSEQLWPVPAHWTLEDAATVPLAYCLAFYCLSTKSRLLPGMSILVHGGTGALAQAAISIALAFDCEVFTTVSDLKKKQFVKKLFPQLQEDHIGNSRNHSFADMVRSATNGRGVDIIISCANKEFKNTSIGCLAEYGVYYDASLLIERENFTLGMNNFSKCRSYATIDIRSIFQTEHDMKRLQVLVSEGIARGYVRPLSRVSFPPSDVSRAFRLLAASRHRGRVLLDMQQPIPDVKPRLQISPESCNLIISDDDVLAIQLADRLVAQGAKQLYIQAPYSNAFLVKQRSWQDAGVHVVIDRQELWNKKYIEFLLNKSTVLGKIQIIYMIVSKAQKYTDVTTYLDTLDTASRKLTSAVEHFAVIDIGNRIGDDVFTSATPSKHNVTIIKSPDFESVQGFLSFKSILNVLEEGLNSKEPVIVVQVVPNKKSLLDHIAAIAKIDLPKTLEDTLTLQELCKDTTLLFPLREYLRDQYRILLSEEAILDLSISQIKNIEENMLDATFKDVDGFAQFYSYVDVDELRSTTEMVFLPSLVRSSAVMDDEFDANQNFICLIPGLEGHNGRFEFLAERLKLFALVLQPGLTHPDETPQEMAARFAKTLIKRTGIKGHFYLLGYEAGVIVALEMAKILEEQDLTGTVFCLGGTPEDIVSEVNLVFDKYKSQEDLQDDLIRHMLRMNLSDITVQIDLKGTWEEKVSSYVHKLIGKVPLSSQYNQDYIKCAYSRMRQLLKYKDQATLLKSQVIFLKSKLAVKASDSLQKYSEKPVVVYDLDTSLANVARDLRCSAIVNRHLEPNVLQNFDESNICFTYSMKAKDN</sequence>
<dbReference type="Pfam" id="PF16197">
    <property type="entry name" value="KAsynt_C_assoc"/>
    <property type="match status" value="1"/>
</dbReference>
<dbReference type="InterPro" id="IPR016035">
    <property type="entry name" value="Acyl_Trfase/lysoPLipase"/>
</dbReference>
<dbReference type="CDD" id="cd05195">
    <property type="entry name" value="enoyl_red"/>
    <property type="match status" value="1"/>
</dbReference>
<dbReference type="SUPFAM" id="SSF52151">
    <property type="entry name" value="FabD/lysophospholipase-like"/>
    <property type="match status" value="1"/>
</dbReference>
<dbReference type="InterPro" id="IPR014030">
    <property type="entry name" value="Ketoacyl_synth_N"/>
</dbReference>
<name>A0A9P0T8V7_PIEBR</name>
<dbReference type="SUPFAM" id="SSF53474">
    <property type="entry name" value="alpha/beta-Hydrolases"/>
    <property type="match status" value="1"/>
</dbReference>
<feature type="domain" description="Ketosynthase family 3 (KS3)" evidence="2">
    <location>
        <begin position="39"/>
        <end position="449"/>
    </location>
</feature>
<dbReference type="Pfam" id="PF02801">
    <property type="entry name" value="Ketoacyl-synt_C"/>
    <property type="match status" value="1"/>
</dbReference>
<proteinExistence type="predicted"/>
<dbReference type="SUPFAM" id="SSF55048">
    <property type="entry name" value="Probable ACP-binding domain of malonyl-CoA ACP transacylase"/>
    <property type="match status" value="1"/>
</dbReference>
<dbReference type="InterPro" id="IPR029058">
    <property type="entry name" value="AB_hydrolase_fold"/>
</dbReference>
<keyword evidence="1" id="KW-0511">Multifunctional enzyme</keyword>
<dbReference type="SMART" id="SM00829">
    <property type="entry name" value="PKS_ER"/>
    <property type="match status" value="1"/>
</dbReference>
<dbReference type="Gene3D" id="3.90.180.10">
    <property type="entry name" value="Medium-chain alcohol dehydrogenases, catalytic domain"/>
    <property type="match status" value="1"/>
</dbReference>
<dbReference type="PANTHER" id="PTHR43775:SF23">
    <property type="entry name" value="FATTY ACID SYNTHASE 3"/>
    <property type="match status" value="1"/>
</dbReference>
<reference evidence="3" key="1">
    <citation type="submission" date="2022-05" db="EMBL/GenBank/DDBJ databases">
        <authorList>
            <person name="Okamura Y."/>
        </authorList>
    </citation>
    <scope>NUCLEOTIDE SEQUENCE</scope>
</reference>
<evidence type="ECO:0000256" key="1">
    <source>
        <dbReference type="ARBA" id="ARBA00023268"/>
    </source>
</evidence>
<dbReference type="InterPro" id="IPR014031">
    <property type="entry name" value="Ketoacyl_synth_C"/>
</dbReference>
<evidence type="ECO:0000313" key="4">
    <source>
        <dbReference type="Proteomes" id="UP001152562"/>
    </source>
</evidence>
<dbReference type="GO" id="GO:0004312">
    <property type="term" value="F:fatty acid synthase activity"/>
    <property type="evidence" value="ECO:0007669"/>
    <property type="project" value="TreeGrafter"/>
</dbReference>
<dbReference type="SUPFAM" id="SSF51735">
    <property type="entry name" value="NAD(P)-binding Rossmann-fold domains"/>
    <property type="match status" value="1"/>
</dbReference>
<dbReference type="Proteomes" id="UP001152562">
    <property type="component" value="Unassembled WGS sequence"/>
</dbReference>